<dbReference type="Proteomes" id="UP001172155">
    <property type="component" value="Unassembled WGS sequence"/>
</dbReference>
<proteinExistence type="predicted"/>
<name>A0AA40F6Q2_9PEZI</name>
<dbReference type="AlphaFoldDB" id="A0AA40F6Q2"/>
<comment type="caution">
    <text evidence="1">The sequence shown here is derived from an EMBL/GenBank/DDBJ whole genome shotgun (WGS) entry which is preliminary data.</text>
</comment>
<evidence type="ECO:0000313" key="1">
    <source>
        <dbReference type="EMBL" id="KAK0752238.1"/>
    </source>
</evidence>
<sequence length="95" mass="10719">MYSICVASSVLLISAKGSRSMVVWWLKGWWCSYRRPGSKEMSCKPSLCFVKCDVDVDGWELVYVSRSSLESWPTLSSVVCCRGGIERRRIDSITG</sequence>
<protein>
    <submittedName>
        <fullName evidence="1">Uncharacterized protein</fullName>
    </submittedName>
</protein>
<organism evidence="1 2">
    <name type="scientific">Schizothecium vesticola</name>
    <dbReference type="NCBI Taxonomy" id="314040"/>
    <lineage>
        <taxon>Eukaryota</taxon>
        <taxon>Fungi</taxon>
        <taxon>Dikarya</taxon>
        <taxon>Ascomycota</taxon>
        <taxon>Pezizomycotina</taxon>
        <taxon>Sordariomycetes</taxon>
        <taxon>Sordariomycetidae</taxon>
        <taxon>Sordariales</taxon>
        <taxon>Schizotheciaceae</taxon>
        <taxon>Schizothecium</taxon>
    </lineage>
</organism>
<accession>A0AA40F6Q2</accession>
<dbReference type="EMBL" id="JAUKUD010000002">
    <property type="protein sequence ID" value="KAK0752238.1"/>
    <property type="molecule type" value="Genomic_DNA"/>
</dbReference>
<reference evidence="1" key="1">
    <citation type="submission" date="2023-06" db="EMBL/GenBank/DDBJ databases">
        <title>Genome-scale phylogeny and comparative genomics of the fungal order Sordariales.</title>
        <authorList>
            <consortium name="Lawrence Berkeley National Laboratory"/>
            <person name="Hensen N."/>
            <person name="Bonometti L."/>
            <person name="Westerberg I."/>
            <person name="Brannstrom I.O."/>
            <person name="Guillou S."/>
            <person name="Cros-Aarteil S."/>
            <person name="Calhoun S."/>
            <person name="Haridas S."/>
            <person name="Kuo A."/>
            <person name="Mondo S."/>
            <person name="Pangilinan J."/>
            <person name="Riley R."/>
            <person name="LaButti K."/>
            <person name="Andreopoulos B."/>
            <person name="Lipzen A."/>
            <person name="Chen C."/>
            <person name="Yanf M."/>
            <person name="Daum C."/>
            <person name="Ng V."/>
            <person name="Clum A."/>
            <person name="Steindorff A."/>
            <person name="Ohm R."/>
            <person name="Martin F."/>
            <person name="Silar P."/>
            <person name="Natvig D."/>
            <person name="Lalanne C."/>
            <person name="Gautier V."/>
            <person name="Ament-velasquez S.L."/>
            <person name="Kruys A."/>
            <person name="Hutchinson M.I."/>
            <person name="Powell A.J."/>
            <person name="Barry K."/>
            <person name="Miller A.N."/>
            <person name="Grigoriev I.V."/>
            <person name="Debuchy R."/>
            <person name="Gladieux P."/>
            <person name="Thoren M.H."/>
            <person name="Johannesson H."/>
        </authorList>
    </citation>
    <scope>NUCLEOTIDE SEQUENCE</scope>
    <source>
        <strain evidence="1">SMH3187-1</strain>
    </source>
</reference>
<gene>
    <name evidence="1" type="ORF">B0T18DRAFT_404406</name>
</gene>
<keyword evidence="2" id="KW-1185">Reference proteome</keyword>
<evidence type="ECO:0000313" key="2">
    <source>
        <dbReference type="Proteomes" id="UP001172155"/>
    </source>
</evidence>